<keyword evidence="3" id="KW-0963">Cytoplasm</keyword>
<dbReference type="InterPro" id="IPR005835">
    <property type="entry name" value="NTP_transferase_dom"/>
</dbReference>
<name>A0A5N5SXP4_9CRUS</name>
<keyword evidence="4 12" id="KW-0396">Initiation factor</keyword>
<accession>A0A5N5SXP4</accession>
<evidence type="ECO:0000256" key="8">
    <source>
        <dbReference type="ARBA" id="ARBA00045373"/>
    </source>
</evidence>
<feature type="non-terminal residue" evidence="12">
    <location>
        <position position="445"/>
    </location>
</feature>
<evidence type="ECO:0000256" key="9">
    <source>
        <dbReference type="ARBA" id="ARBA00046432"/>
    </source>
</evidence>
<feature type="domain" description="EIF2B subunit epsilon/gamma LbH" evidence="11">
    <location>
        <begin position="359"/>
        <end position="441"/>
    </location>
</feature>
<gene>
    <name evidence="12" type="primary">Eif2b3</name>
    <name evidence="12" type="ORF">Anas_07685</name>
</gene>
<reference evidence="12 13" key="1">
    <citation type="journal article" date="2019" name="PLoS Biol.">
        <title>Sex chromosomes control vertical transmission of feminizing Wolbachia symbionts in an isopod.</title>
        <authorList>
            <person name="Becking T."/>
            <person name="Chebbi M.A."/>
            <person name="Giraud I."/>
            <person name="Moumen B."/>
            <person name="Laverre T."/>
            <person name="Caubet Y."/>
            <person name="Peccoud J."/>
            <person name="Gilbert C."/>
            <person name="Cordaux R."/>
        </authorList>
    </citation>
    <scope>NUCLEOTIDE SEQUENCE [LARGE SCALE GENOMIC DNA]</scope>
    <source>
        <strain evidence="12">ANa2</strain>
        <tissue evidence="12">Whole body excluding digestive tract and cuticle</tissue>
    </source>
</reference>
<dbReference type="GO" id="GO:0003743">
    <property type="term" value="F:translation initiation factor activity"/>
    <property type="evidence" value="ECO:0007669"/>
    <property type="project" value="UniProtKB-KW"/>
</dbReference>
<evidence type="ECO:0000256" key="7">
    <source>
        <dbReference type="ARBA" id="ARBA00044229"/>
    </source>
</evidence>
<keyword evidence="5" id="KW-0648">Protein biosynthesis</keyword>
<dbReference type="Gene3D" id="2.160.10.10">
    <property type="entry name" value="Hexapeptide repeat proteins"/>
    <property type="match status" value="1"/>
</dbReference>
<evidence type="ECO:0000256" key="5">
    <source>
        <dbReference type="ARBA" id="ARBA00022917"/>
    </source>
</evidence>
<comment type="function">
    <text evidence="8">Acts as a component of the translation initiation factor 2B (eIF2B) complex, which catalyzes the exchange of GDP for GTP on the eukaryotic initiation factor 2 (eIF2) complex gamma subunit. Its guanine nucleotide exchange factor activity is repressed when bound to eIF2 complex phosphorylated on the alpha subunit, thereby limiting the amount of methionyl-initiator methionine tRNA available to the ribosome and consequently global translation is repressed.</text>
</comment>
<evidence type="ECO:0000256" key="1">
    <source>
        <dbReference type="ARBA" id="ARBA00004514"/>
    </source>
</evidence>
<dbReference type="Pfam" id="PF25084">
    <property type="entry name" value="LbH_EIF2B"/>
    <property type="match status" value="1"/>
</dbReference>
<keyword evidence="13" id="KW-1185">Reference proteome</keyword>
<proteinExistence type="inferred from homology"/>
<dbReference type="InterPro" id="IPR056764">
    <property type="entry name" value="LbH_EIF2B3/5"/>
</dbReference>
<dbReference type="PANTHER" id="PTHR45989">
    <property type="entry name" value="TRANSLATION INITIATION FACTOR EIF-2B SUBUNIT GAMMA"/>
    <property type="match status" value="1"/>
</dbReference>
<dbReference type="GO" id="GO:0002183">
    <property type="term" value="P:cytoplasmic translational initiation"/>
    <property type="evidence" value="ECO:0007669"/>
    <property type="project" value="TreeGrafter"/>
</dbReference>
<feature type="domain" description="Nucleotidyl transferase" evidence="10">
    <location>
        <begin position="49"/>
        <end position="181"/>
    </location>
</feature>
<dbReference type="EMBL" id="SEYY01020273">
    <property type="protein sequence ID" value="KAB7497440.1"/>
    <property type="molecule type" value="Genomic_DNA"/>
</dbReference>
<comment type="caution">
    <text evidence="12">The sequence shown here is derived from an EMBL/GenBank/DDBJ whole genome shotgun (WGS) entry which is preliminary data.</text>
</comment>
<evidence type="ECO:0000256" key="6">
    <source>
        <dbReference type="ARBA" id="ARBA00044196"/>
    </source>
</evidence>
<feature type="non-terminal residue" evidence="12">
    <location>
        <position position="1"/>
    </location>
</feature>
<dbReference type="GO" id="GO:0005085">
    <property type="term" value="F:guanyl-nucleotide exchange factor activity"/>
    <property type="evidence" value="ECO:0007669"/>
    <property type="project" value="TreeGrafter"/>
</dbReference>
<protein>
    <recommendedName>
        <fullName evidence="6">Translation initiation factor eIF2B subunit gamma</fullName>
    </recommendedName>
    <alternativeName>
        <fullName evidence="7">eIF2B GDP-GTP exchange factor subunit gamma</fullName>
    </alternativeName>
</protein>
<dbReference type="InterPro" id="IPR051960">
    <property type="entry name" value="eIF2B_gamma"/>
</dbReference>
<dbReference type="Gene3D" id="3.90.550.10">
    <property type="entry name" value="Spore Coat Polysaccharide Biosynthesis Protein SpsA, Chain A"/>
    <property type="match status" value="1"/>
</dbReference>
<dbReference type="Pfam" id="PF00483">
    <property type="entry name" value="NTP_transferase"/>
    <property type="match status" value="1"/>
</dbReference>
<evidence type="ECO:0000313" key="12">
    <source>
        <dbReference type="EMBL" id="KAB7497440.1"/>
    </source>
</evidence>
<evidence type="ECO:0000259" key="11">
    <source>
        <dbReference type="Pfam" id="PF25084"/>
    </source>
</evidence>
<dbReference type="Proteomes" id="UP000326759">
    <property type="component" value="Unassembled WGS sequence"/>
</dbReference>
<evidence type="ECO:0000256" key="2">
    <source>
        <dbReference type="ARBA" id="ARBA00007878"/>
    </source>
</evidence>
<comment type="subunit">
    <text evidence="9">Component of the translation initiation factor 2B (eIF2B) complex which is a heterodecamer of two sets of five different subunits: alpha, beta, gamma, delta and epsilon. Subunits alpha, beta and delta comprise a regulatory subcomplex and subunits epsilon and gamma comprise a catalytic subcomplex. Within the complex, the hexameric regulatory complex resides at the center, with the two heterodimeric catalytic subcomplexes bound on opposite sides.</text>
</comment>
<sequence>SRLYKVIGTELSLKAYEILNFRIKFKALNLNHFQYLILQNFIMWHEAQAIVLAAGPGSRLTSVGIRPKCLLPVGNFPVIYYSLKFLQENGFKEATVIVNQESEGEIKKMPEVYDLKLRLDLAVVDTSEDPGTTESLKTIEHKIRRDAHEIVIISSDLITSANFSEMMHQHMSLGAALTILTAPQLPEFLKAKPPGPNDLLGVEAESNRLVYAVSEGDYDDVIDLRNMLSRSDDGVEIQADALDCHLYIMKKWLVDYILNKESPCLEMGSLKAEVIPHVISNQCEDEQRKASRENEIGIHKFIKKGKFDDLIRTYNISSIKSRFQKDADPDGFECYIFCPDDEFSARINTLGNLWQINRKICDESTIGRSTQISEKTNITNSVLGNHCRIGSLVRISNSLLFDYVQVESGCVIENSIICVNVEKKCVIKNCILTDVSKIMENSKKI</sequence>
<dbReference type="InterPro" id="IPR029044">
    <property type="entry name" value="Nucleotide-diphossugar_trans"/>
</dbReference>
<dbReference type="GO" id="GO:0005851">
    <property type="term" value="C:eukaryotic translation initiation factor 2B complex"/>
    <property type="evidence" value="ECO:0007669"/>
    <property type="project" value="TreeGrafter"/>
</dbReference>
<comment type="subcellular location">
    <subcellularLocation>
        <location evidence="1">Cytoplasm</location>
        <location evidence="1">Cytosol</location>
    </subcellularLocation>
</comment>
<dbReference type="SUPFAM" id="SSF53448">
    <property type="entry name" value="Nucleotide-diphospho-sugar transferases"/>
    <property type="match status" value="1"/>
</dbReference>
<dbReference type="AlphaFoldDB" id="A0A5N5SXP4"/>
<dbReference type="GO" id="GO:0005829">
    <property type="term" value="C:cytosol"/>
    <property type="evidence" value="ECO:0007669"/>
    <property type="project" value="UniProtKB-SubCell"/>
</dbReference>
<evidence type="ECO:0000313" key="13">
    <source>
        <dbReference type="Proteomes" id="UP000326759"/>
    </source>
</evidence>
<organism evidence="12 13">
    <name type="scientific">Armadillidium nasatum</name>
    <dbReference type="NCBI Taxonomy" id="96803"/>
    <lineage>
        <taxon>Eukaryota</taxon>
        <taxon>Metazoa</taxon>
        <taxon>Ecdysozoa</taxon>
        <taxon>Arthropoda</taxon>
        <taxon>Crustacea</taxon>
        <taxon>Multicrustacea</taxon>
        <taxon>Malacostraca</taxon>
        <taxon>Eumalacostraca</taxon>
        <taxon>Peracarida</taxon>
        <taxon>Isopoda</taxon>
        <taxon>Oniscidea</taxon>
        <taxon>Crinocheta</taxon>
        <taxon>Armadillidiidae</taxon>
        <taxon>Armadillidium</taxon>
    </lineage>
</organism>
<evidence type="ECO:0000256" key="3">
    <source>
        <dbReference type="ARBA" id="ARBA00022490"/>
    </source>
</evidence>
<evidence type="ECO:0000256" key="4">
    <source>
        <dbReference type="ARBA" id="ARBA00022540"/>
    </source>
</evidence>
<dbReference type="PANTHER" id="PTHR45989:SF1">
    <property type="entry name" value="TRANSLATION INITIATION FACTOR EIF-2B SUBUNIT GAMMA"/>
    <property type="match status" value="1"/>
</dbReference>
<comment type="similarity">
    <text evidence="2">Belongs to the eIF-2B gamma/epsilon subunits family.</text>
</comment>
<evidence type="ECO:0000259" key="10">
    <source>
        <dbReference type="Pfam" id="PF00483"/>
    </source>
</evidence>
<dbReference type="OrthoDB" id="10250549at2759"/>